<evidence type="ECO:0008006" key="4">
    <source>
        <dbReference type="Google" id="ProtNLM"/>
    </source>
</evidence>
<feature type="signal peptide" evidence="1">
    <location>
        <begin position="1"/>
        <end position="18"/>
    </location>
</feature>
<reference evidence="2 3" key="1">
    <citation type="submission" date="2018-04" db="EMBL/GenBank/DDBJ databases">
        <title>Genomic Encyclopedia of Type Strains, Phase IV (KMG-IV): sequencing the most valuable type-strain genomes for metagenomic binning, comparative biology and taxonomic classification.</title>
        <authorList>
            <person name="Goeker M."/>
        </authorList>
    </citation>
    <scope>NUCLEOTIDE SEQUENCE [LARGE SCALE GENOMIC DNA]</scope>
    <source>
        <strain evidence="2 3">DSM 14823</strain>
    </source>
</reference>
<dbReference type="Proteomes" id="UP000245959">
    <property type="component" value="Unassembled WGS sequence"/>
</dbReference>
<keyword evidence="1" id="KW-0732">Signal</keyword>
<evidence type="ECO:0000256" key="1">
    <source>
        <dbReference type="SAM" id="SignalP"/>
    </source>
</evidence>
<dbReference type="EMBL" id="QEKH01000008">
    <property type="protein sequence ID" value="PVY43578.1"/>
    <property type="molecule type" value="Genomic_DNA"/>
</dbReference>
<comment type="caution">
    <text evidence="2">The sequence shown here is derived from an EMBL/GenBank/DDBJ whole genome shotgun (WGS) entry which is preliminary data.</text>
</comment>
<name>A0A2U1B4K7_9BACT</name>
<accession>A0A2U1B4K7</accession>
<protein>
    <recommendedName>
        <fullName evidence="4">Beta-galactosidase-like protein</fullName>
    </recommendedName>
</protein>
<dbReference type="GeneID" id="78294784"/>
<dbReference type="Gene3D" id="3.20.20.80">
    <property type="entry name" value="Glycosidases"/>
    <property type="match status" value="1"/>
</dbReference>
<proteinExistence type="predicted"/>
<dbReference type="AlphaFoldDB" id="A0A2U1B4K7"/>
<evidence type="ECO:0000313" key="2">
    <source>
        <dbReference type="EMBL" id="PVY43578.1"/>
    </source>
</evidence>
<dbReference type="OrthoDB" id="9800974at2"/>
<dbReference type="InterPro" id="IPR017853">
    <property type="entry name" value="GH"/>
</dbReference>
<sequence>MKTILHCLALTACCALSAAPKVDRYGQSAAENWPGKITRDAQMRAELERESAELADVKPDMERFDRFGGVKTGKPLAATGFFRVQKIDGRWWLVTPEGNPFYLKGVDAVPYTERGYFTAARDSGGTIRKAFTQAAPDPAKYLEAWSKDKKLVNFLAANLYKKYGPDFRERWMELTEKRLRSWGFNSAAKWNNPFHFDRLPFLHDEQLRVKRFDRFIDPYDPGFEAAAETQVKAMCAKLRGNPYLIGYQLENENGWGRNAPAILLRDSSGKLAAKRALLEYLAERNGGDPGKFFDRSGAPIETLMTETLATAAVPPELLDGFIVQASRRYHEILRGLVKKYDPDHLFLGASHCSSQSVEWIDGGRESVDLIALHEYDLDSRWIHGTLAGKLREWDKPFAVLEFSFTNHRRGFACGSSTVVKTEADRGTAFRIYTEKMAADPLCVGTGYFILYDQPVTSRGHDAEAYNFGLIDVTDRPYREMLAGVKAANARLFDVHAGKLEPIPMQPLRAVKRSLREFLPESVGAVTFDSSNPQFHHNRLDRVRFGSNARFGVPLAVGTIDAGKPDGFEKLEFYVFLWKTEKNRNLSDWFQLEESADNVTFSPAPAVFRLHRDGPFREYVMAPQALKPGTRFVRLSFVLNDPAAPWATSLAEVKVERR</sequence>
<keyword evidence="3" id="KW-1185">Reference proteome</keyword>
<feature type="chain" id="PRO_5015606352" description="Beta-galactosidase-like protein" evidence="1">
    <location>
        <begin position="19"/>
        <end position="657"/>
    </location>
</feature>
<evidence type="ECO:0000313" key="3">
    <source>
        <dbReference type="Proteomes" id="UP000245959"/>
    </source>
</evidence>
<dbReference type="SUPFAM" id="SSF51445">
    <property type="entry name" value="(Trans)glycosidases"/>
    <property type="match status" value="1"/>
</dbReference>
<organism evidence="2 3">
    <name type="scientific">Victivallis vadensis</name>
    <dbReference type="NCBI Taxonomy" id="172901"/>
    <lineage>
        <taxon>Bacteria</taxon>
        <taxon>Pseudomonadati</taxon>
        <taxon>Lentisphaerota</taxon>
        <taxon>Lentisphaeria</taxon>
        <taxon>Victivallales</taxon>
        <taxon>Victivallaceae</taxon>
        <taxon>Victivallis</taxon>
    </lineage>
</organism>
<gene>
    <name evidence="2" type="ORF">C8D82_108105</name>
</gene>
<dbReference type="RefSeq" id="WP_116883479.1">
    <property type="nucleotide sequence ID" value="NZ_CABMMC010000074.1"/>
</dbReference>